<dbReference type="RefSeq" id="WP_160131638.1">
    <property type="nucleotide sequence ID" value="NZ_CP019288.1"/>
</dbReference>
<dbReference type="EMBL" id="CP019288">
    <property type="protein sequence ID" value="QHI39135.1"/>
    <property type="molecule type" value="Genomic_DNA"/>
</dbReference>
<gene>
    <name evidence="3" type="ORF">IMCC3317_45360</name>
</gene>
<dbReference type="Pfam" id="PF13239">
    <property type="entry name" value="2TM"/>
    <property type="match status" value="1"/>
</dbReference>
<feature type="transmembrane region" description="Helical" evidence="1">
    <location>
        <begin position="35"/>
        <end position="53"/>
    </location>
</feature>
<evidence type="ECO:0000259" key="2">
    <source>
        <dbReference type="Pfam" id="PF13239"/>
    </source>
</evidence>
<sequence>MERLSSNKTAANFKNYAEEERYIQAQKKVDKIKGFYGHFASYIIVNVFILTMIGLNLDNGESFWQFGHFSTAFFWGIGVAFHALGTFGSNFMFGKNWEERKIKEYMSKDERNWE</sequence>
<dbReference type="KEGG" id="kan:IMCC3317_45360"/>
<dbReference type="Proteomes" id="UP000464657">
    <property type="component" value="Chromosome"/>
</dbReference>
<feature type="transmembrane region" description="Helical" evidence="1">
    <location>
        <begin position="73"/>
        <end position="93"/>
    </location>
</feature>
<dbReference type="InterPro" id="IPR025698">
    <property type="entry name" value="2TM_dom"/>
</dbReference>
<evidence type="ECO:0000313" key="4">
    <source>
        <dbReference type="Proteomes" id="UP000464657"/>
    </source>
</evidence>
<feature type="domain" description="2TM" evidence="2">
    <location>
        <begin position="24"/>
        <end position="106"/>
    </location>
</feature>
<keyword evidence="4" id="KW-1185">Reference proteome</keyword>
<keyword evidence="1" id="KW-0812">Transmembrane</keyword>
<dbReference type="AlphaFoldDB" id="A0A7L4ZR59"/>
<proteinExistence type="predicted"/>
<protein>
    <recommendedName>
        <fullName evidence="2">2TM domain-containing protein</fullName>
    </recommendedName>
</protein>
<keyword evidence="1" id="KW-0472">Membrane</keyword>
<organism evidence="3 4">
    <name type="scientific">Kordia antarctica</name>
    <dbReference type="NCBI Taxonomy" id="1218801"/>
    <lineage>
        <taxon>Bacteria</taxon>
        <taxon>Pseudomonadati</taxon>
        <taxon>Bacteroidota</taxon>
        <taxon>Flavobacteriia</taxon>
        <taxon>Flavobacteriales</taxon>
        <taxon>Flavobacteriaceae</taxon>
        <taxon>Kordia</taxon>
    </lineage>
</organism>
<name>A0A7L4ZR59_9FLAO</name>
<evidence type="ECO:0000256" key="1">
    <source>
        <dbReference type="SAM" id="Phobius"/>
    </source>
</evidence>
<dbReference type="OrthoDB" id="1495672at2"/>
<accession>A0A7L4ZR59</accession>
<reference evidence="3 4" key="1">
    <citation type="journal article" date="2013" name="Int. J. Syst. Evol. Microbiol.">
        <title>Kordia antarctica sp. nov., isolated from Antarctic seawater.</title>
        <authorList>
            <person name="Baek K."/>
            <person name="Choi A."/>
            <person name="Kang I."/>
            <person name="Lee K."/>
            <person name="Cho J.C."/>
        </authorList>
    </citation>
    <scope>NUCLEOTIDE SEQUENCE [LARGE SCALE GENOMIC DNA]</scope>
    <source>
        <strain evidence="3 4">IMCC3317</strain>
    </source>
</reference>
<evidence type="ECO:0000313" key="3">
    <source>
        <dbReference type="EMBL" id="QHI39135.1"/>
    </source>
</evidence>
<keyword evidence="1" id="KW-1133">Transmembrane helix</keyword>